<evidence type="ECO:0000313" key="13">
    <source>
        <dbReference type="Proteomes" id="UP000005540"/>
    </source>
</evidence>
<sequence length="468" mass="52202">MCGIVGYIGHRKAVPVLLHGLQRLEYRGYDSAGIAVLDENKKQIIIEKQVGKVKDLQEYLWGKDIKGSIGIAHTRWATHGPPSIENAHPHISKSGTIAVVHNGIIENHASLKEMLIKKGYTFKSQTDTEVIAHLVEDLYDGNLLNTVLKVAKQLEGAYAIGVISTLEPDKIIGLRKGSPLIVGLGEGENFIASDIPAVLEYTKRFITLDDEEIAVLTKDKVEIYDVNGNKKEKKPFTVNWDIAAAEKGGYKHFMLKEIYEQPRTITDTLTGFFSNLDNPVFRQLDRIQNIVIIACGTSYHAGLVGKFWIEKYVKIPVVVDYASEFRYRDFPVSDKTLIIAISQSGETADTRFAAIDARKKGAKVLSIVNVVGSSLSRESDYVLYTYCGPEIGVAATKTFTAQLITLLLFALKSGLERGNITASEFEEYHKKLNHLPVLINDVLKEDKVIEEISYKYHNAKDFLFLVEV</sequence>
<dbReference type="InterPro" id="IPR035466">
    <property type="entry name" value="GlmS/AgaS_SIS"/>
</dbReference>
<dbReference type="Gene3D" id="3.60.20.10">
    <property type="entry name" value="Glutamine Phosphoribosylpyrophosphate, subunit 1, domain 1"/>
    <property type="match status" value="1"/>
</dbReference>
<dbReference type="AlphaFoldDB" id="C4FHT6"/>
<comment type="caution">
    <text evidence="12">The sequence shown here is derived from an EMBL/GenBank/DDBJ whole genome shotgun (WGS) entry which is preliminary data.</text>
</comment>
<dbReference type="SUPFAM" id="SSF56235">
    <property type="entry name" value="N-terminal nucleophile aminohydrolases (Ntn hydrolases)"/>
    <property type="match status" value="1"/>
</dbReference>
<dbReference type="FunFam" id="3.60.20.10:FF:000006">
    <property type="entry name" value="Glutamine--fructose-6-phosphate aminotransferase [isomerizing]"/>
    <property type="match status" value="1"/>
</dbReference>
<evidence type="ECO:0000256" key="3">
    <source>
        <dbReference type="ARBA" id="ARBA00012916"/>
    </source>
</evidence>
<dbReference type="SUPFAM" id="SSF53697">
    <property type="entry name" value="SIS domain"/>
    <property type="match status" value="1"/>
</dbReference>
<keyword evidence="6 12" id="KW-0032">Aminotransferase</keyword>
<dbReference type="FunFam" id="3.40.50.10490:FF:000001">
    <property type="entry name" value="Glutamine--fructose-6-phosphate aminotransferase [isomerizing]"/>
    <property type="match status" value="1"/>
</dbReference>
<dbReference type="InterPro" id="IPR001347">
    <property type="entry name" value="SIS_dom"/>
</dbReference>
<evidence type="ECO:0000256" key="7">
    <source>
        <dbReference type="ARBA" id="ARBA00022679"/>
    </source>
</evidence>
<evidence type="ECO:0000256" key="1">
    <source>
        <dbReference type="ARBA" id="ARBA00001031"/>
    </source>
</evidence>
<dbReference type="InterPro" id="IPR046348">
    <property type="entry name" value="SIS_dom_sf"/>
</dbReference>
<dbReference type="GO" id="GO:0097367">
    <property type="term" value="F:carbohydrate derivative binding"/>
    <property type="evidence" value="ECO:0007669"/>
    <property type="project" value="InterPro"/>
</dbReference>
<proteinExistence type="predicted"/>
<dbReference type="PROSITE" id="PS51464">
    <property type="entry name" value="SIS"/>
    <property type="match status" value="1"/>
</dbReference>
<dbReference type="Pfam" id="PF01380">
    <property type="entry name" value="SIS"/>
    <property type="match status" value="1"/>
</dbReference>
<evidence type="ECO:0000256" key="6">
    <source>
        <dbReference type="ARBA" id="ARBA00022576"/>
    </source>
</evidence>
<reference evidence="12 13" key="1">
    <citation type="submission" date="2009-04" db="EMBL/GenBank/DDBJ databases">
        <authorList>
            <person name="Reysenbach A.-L."/>
            <person name="Heidelberg J.F."/>
            <person name="Nelson W.C."/>
        </authorList>
    </citation>
    <scope>NUCLEOTIDE SEQUENCE [LARGE SCALE GENOMIC DNA]</scope>
    <source>
        <strain evidence="12 13">SS-5</strain>
    </source>
</reference>
<dbReference type="InterPro" id="IPR029055">
    <property type="entry name" value="Ntn_hydrolases_N"/>
</dbReference>
<dbReference type="GO" id="GO:0004360">
    <property type="term" value="F:glutamine-fructose-6-phosphate transaminase (isomerizing) activity"/>
    <property type="evidence" value="ECO:0007669"/>
    <property type="project" value="UniProtKB-EC"/>
</dbReference>
<dbReference type="GO" id="GO:0006002">
    <property type="term" value="P:fructose 6-phosphate metabolic process"/>
    <property type="evidence" value="ECO:0007669"/>
    <property type="project" value="TreeGrafter"/>
</dbReference>
<dbReference type="GO" id="GO:0006487">
    <property type="term" value="P:protein N-linked glycosylation"/>
    <property type="evidence" value="ECO:0007669"/>
    <property type="project" value="TreeGrafter"/>
</dbReference>
<dbReference type="InterPro" id="IPR017932">
    <property type="entry name" value="GATase_2_dom"/>
</dbReference>
<dbReference type="InterPro" id="IPR005855">
    <property type="entry name" value="GFAT"/>
</dbReference>
<feature type="domain" description="Glutamine amidotransferase type-2" evidence="10">
    <location>
        <begin position="2"/>
        <end position="219"/>
    </location>
</feature>
<dbReference type="PROSITE" id="PS51278">
    <property type="entry name" value="GATASE_TYPE_2"/>
    <property type="match status" value="1"/>
</dbReference>
<keyword evidence="9" id="KW-0315">Glutamine amidotransferase</keyword>
<accession>C4FHT6</accession>
<dbReference type="Proteomes" id="UP000005540">
    <property type="component" value="Unassembled WGS sequence"/>
</dbReference>
<organism evidence="12 13">
    <name type="scientific">Sulfurihydrogenibium yellowstonense SS-5</name>
    <dbReference type="NCBI Taxonomy" id="432331"/>
    <lineage>
        <taxon>Bacteria</taxon>
        <taxon>Pseudomonadati</taxon>
        <taxon>Aquificota</taxon>
        <taxon>Aquificia</taxon>
        <taxon>Aquificales</taxon>
        <taxon>Hydrogenothermaceae</taxon>
        <taxon>Sulfurihydrogenibium</taxon>
    </lineage>
</organism>
<dbReference type="NCBIfam" id="TIGR01135">
    <property type="entry name" value="glmS"/>
    <property type="match status" value="1"/>
</dbReference>
<keyword evidence="13" id="KW-1185">Reference proteome</keyword>
<dbReference type="GO" id="GO:0005829">
    <property type="term" value="C:cytosol"/>
    <property type="evidence" value="ECO:0007669"/>
    <property type="project" value="TreeGrafter"/>
</dbReference>
<evidence type="ECO:0000259" key="11">
    <source>
        <dbReference type="PROSITE" id="PS51464"/>
    </source>
</evidence>
<dbReference type="GO" id="GO:0006047">
    <property type="term" value="P:UDP-N-acetylglucosamine metabolic process"/>
    <property type="evidence" value="ECO:0007669"/>
    <property type="project" value="TreeGrafter"/>
</dbReference>
<keyword evidence="8" id="KW-0677">Repeat</keyword>
<gene>
    <name evidence="12" type="primary">glmS</name>
    <name evidence="12" type="ORF">SULYE_0114</name>
</gene>
<dbReference type="CDD" id="cd00714">
    <property type="entry name" value="GFAT"/>
    <property type="match status" value="1"/>
</dbReference>
<comment type="subcellular location">
    <subcellularLocation>
        <location evidence="2">Cytoplasm</location>
    </subcellularLocation>
</comment>
<dbReference type="EC" id="2.6.1.16" evidence="3"/>
<protein>
    <recommendedName>
        <fullName evidence="4">Glutamine--fructose-6-phosphate aminotransferase [isomerizing]</fullName>
        <ecNumber evidence="3">2.6.1.16</ecNumber>
    </recommendedName>
</protein>
<dbReference type="PANTHER" id="PTHR10937">
    <property type="entry name" value="GLUCOSAMINE--FRUCTOSE-6-PHOSPHATE AMINOTRANSFERASE, ISOMERIZING"/>
    <property type="match status" value="1"/>
</dbReference>
<name>C4FHT6_9AQUI</name>
<evidence type="ECO:0000259" key="10">
    <source>
        <dbReference type="PROSITE" id="PS51278"/>
    </source>
</evidence>
<evidence type="ECO:0000256" key="2">
    <source>
        <dbReference type="ARBA" id="ARBA00004496"/>
    </source>
</evidence>
<dbReference type="EMBL" id="ABZS01000006">
    <property type="protein sequence ID" value="EEP61376.1"/>
    <property type="molecule type" value="Genomic_DNA"/>
</dbReference>
<dbReference type="PANTHER" id="PTHR10937:SF0">
    <property type="entry name" value="GLUTAMINE--FRUCTOSE-6-PHOSPHATE TRANSAMINASE (ISOMERIZING)"/>
    <property type="match status" value="1"/>
</dbReference>
<evidence type="ECO:0000256" key="8">
    <source>
        <dbReference type="ARBA" id="ARBA00022737"/>
    </source>
</evidence>
<dbReference type="Gene3D" id="3.40.50.10490">
    <property type="entry name" value="Glucose-6-phosphate isomerase like protein, domain 1"/>
    <property type="match status" value="2"/>
</dbReference>
<evidence type="ECO:0000313" key="12">
    <source>
        <dbReference type="EMBL" id="EEP61376.1"/>
    </source>
</evidence>
<dbReference type="CDD" id="cd05008">
    <property type="entry name" value="SIS_GlmS_GlmD_1"/>
    <property type="match status" value="1"/>
</dbReference>
<keyword evidence="5" id="KW-0963">Cytoplasm</keyword>
<keyword evidence="7 12" id="KW-0808">Transferase</keyword>
<dbReference type="NCBIfam" id="NF001484">
    <property type="entry name" value="PRK00331.1"/>
    <property type="match status" value="1"/>
</dbReference>
<dbReference type="Pfam" id="PF13522">
    <property type="entry name" value="GATase_6"/>
    <property type="match status" value="1"/>
</dbReference>
<evidence type="ECO:0000256" key="4">
    <source>
        <dbReference type="ARBA" id="ARBA00016090"/>
    </source>
</evidence>
<comment type="catalytic activity">
    <reaction evidence="1">
        <text>D-fructose 6-phosphate + L-glutamine = D-glucosamine 6-phosphate + L-glutamate</text>
        <dbReference type="Rhea" id="RHEA:13237"/>
        <dbReference type="ChEBI" id="CHEBI:29985"/>
        <dbReference type="ChEBI" id="CHEBI:58359"/>
        <dbReference type="ChEBI" id="CHEBI:58725"/>
        <dbReference type="ChEBI" id="CHEBI:61527"/>
        <dbReference type="EC" id="2.6.1.16"/>
    </reaction>
</comment>
<evidence type="ECO:0000256" key="9">
    <source>
        <dbReference type="ARBA" id="ARBA00022962"/>
    </source>
</evidence>
<feature type="domain" description="SIS" evidence="11">
    <location>
        <begin position="280"/>
        <end position="419"/>
    </location>
</feature>
<dbReference type="InterPro" id="IPR047084">
    <property type="entry name" value="GFAT_N"/>
</dbReference>
<evidence type="ECO:0000256" key="5">
    <source>
        <dbReference type="ARBA" id="ARBA00022490"/>
    </source>
</evidence>